<organism evidence="1 2">
    <name type="scientific">Hymenobacter guriensis</name>
    <dbReference type="NCBI Taxonomy" id="2793065"/>
    <lineage>
        <taxon>Bacteria</taxon>
        <taxon>Pseudomonadati</taxon>
        <taxon>Bacteroidota</taxon>
        <taxon>Cytophagia</taxon>
        <taxon>Cytophagales</taxon>
        <taxon>Hymenobacteraceae</taxon>
        <taxon>Hymenobacter</taxon>
    </lineage>
</organism>
<dbReference type="RefSeq" id="WP_196953852.1">
    <property type="nucleotide sequence ID" value="NZ_JADWYK010000002.1"/>
</dbReference>
<proteinExistence type="predicted"/>
<sequence>MTLTLNPFLTRLRLILLQLTLLWVLGLNHQAVAMYRVVTTAPGHATRVGAAPKGAVVKQKVTLEATAPLGLWVSPASDVWLPPMRPLLDWPLVARAASVGTPRPCAVPDAFRTRLLATSLSPHAP</sequence>
<accession>A0ABS0L039</accession>
<evidence type="ECO:0000313" key="1">
    <source>
        <dbReference type="EMBL" id="MBG8552809.1"/>
    </source>
</evidence>
<dbReference type="Proteomes" id="UP000601099">
    <property type="component" value="Unassembled WGS sequence"/>
</dbReference>
<dbReference type="EMBL" id="JADWYK010000002">
    <property type="protein sequence ID" value="MBG8552809.1"/>
    <property type="molecule type" value="Genomic_DNA"/>
</dbReference>
<gene>
    <name evidence="1" type="ORF">I5L79_04580</name>
</gene>
<comment type="caution">
    <text evidence="1">The sequence shown here is derived from an EMBL/GenBank/DDBJ whole genome shotgun (WGS) entry which is preliminary data.</text>
</comment>
<evidence type="ECO:0000313" key="2">
    <source>
        <dbReference type="Proteomes" id="UP000601099"/>
    </source>
</evidence>
<name>A0ABS0L039_9BACT</name>
<protein>
    <submittedName>
        <fullName evidence="1">Uncharacterized protein</fullName>
    </submittedName>
</protein>
<keyword evidence="2" id="KW-1185">Reference proteome</keyword>
<reference evidence="1 2" key="1">
    <citation type="submission" date="2020-11" db="EMBL/GenBank/DDBJ databases">
        <title>Hymenobacter sp.</title>
        <authorList>
            <person name="Kim M.K."/>
        </authorList>
    </citation>
    <scope>NUCLEOTIDE SEQUENCE [LARGE SCALE GENOMIC DNA]</scope>
    <source>
        <strain evidence="1 2">BT594</strain>
    </source>
</reference>